<dbReference type="STRING" id="1235788.C802_03115"/>
<dbReference type="Pfam" id="PF12099">
    <property type="entry name" value="DUF3575"/>
    <property type="match status" value="1"/>
</dbReference>
<sequence>MKTNRRLIRTVSLLAFLLIPIPLLPSGDSLRAFVYFDRGSSTLESILHDNARELESFVSSIRFVGKRVPCHPRHIRIISGSSVEGNPALNERLSWQRAIQIRSYLQERLSFPDSLFVLSSRGEDWDGLYRLVVDSDLPCRGEILTVLNEIMGEADRGDMTKEKLKSQLMMLHEGRVWHYMLRHFMPELRRGIIVCEFEEAQPAHSPTIQIREGKTQEGASPIREFVGAVPDTVIPPRGGMHSGIPENTHGHCRMALKSNLLYDIALVPNIGLEYALGRGWSVGCGWQYAWWKNDRRHDYWRVYGGELEIRKYFGAHVAEKAFAGHHAGLYLQALTYDFELGGPGYLSRFSYGGGFEYGYSLSLHRQLRLDFSIGIGCLSGRYEQYTPADSHYVWERTGMHYWFGPTRAGISLLWLPGNGCRKSRKGGVL</sequence>
<dbReference type="AlphaFoldDB" id="R9I5J0"/>
<accession>R9I5J0</accession>
<dbReference type="GeneID" id="82152231"/>
<dbReference type="HOGENOM" id="CLU_035792_0_0_10"/>
<reference evidence="1 2" key="1">
    <citation type="submission" date="2013-04" db="EMBL/GenBank/DDBJ databases">
        <title>The Genome Sequence of Bacteroides massiliensis dnLKV3.</title>
        <authorList>
            <consortium name="The Broad Institute Genomics Platform"/>
            <consortium name="The Broad Institute Genome Sequencing Center for Infectious Disease"/>
            <person name="Earl A."/>
            <person name="Xavier R."/>
            <person name="Kuhn K."/>
            <person name="Stappenbeck T."/>
            <person name="Walker B."/>
            <person name="Young S."/>
            <person name="Zeng Q."/>
            <person name="Gargeya S."/>
            <person name="Fitzgerald M."/>
            <person name="Haas B."/>
            <person name="Abouelleil A."/>
            <person name="Allen A.W."/>
            <person name="Alvarado L."/>
            <person name="Arachchi H.M."/>
            <person name="Berlin A.M."/>
            <person name="Chapman S.B."/>
            <person name="Gainer-Dewar J."/>
            <person name="Goldberg J."/>
            <person name="Griggs A."/>
            <person name="Gujja S."/>
            <person name="Hansen M."/>
            <person name="Howarth C."/>
            <person name="Imamovic A."/>
            <person name="Ireland A."/>
            <person name="Larimer J."/>
            <person name="McCowan C."/>
            <person name="Murphy C."/>
            <person name="Pearson M."/>
            <person name="Poon T.W."/>
            <person name="Priest M."/>
            <person name="Roberts A."/>
            <person name="Saif S."/>
            <person name="Shea T."/>
            <person name="Sisk P."/>
            <person name="Sykes S."/>
            <person name="Wortman J."/>
            <person name="Nusbaum C."/>
            <person name="Birren B."/>
        </authorList>
    </citation>
    <scope>NUCLEOTIDE SEQUENCE [LARGE SCALE GENOMIC DNA]</scope>
    <source>
        <strain evidence="2">dnLKV3</strain>
    </source>
</reference>
<keyword evidence="2" id="KW-1185">Reference proteome</keyword>
<protein>
    <recommendedName>
        <fullName evidence="3">DUF3575 domain-containing protein</fullName>
    </recommendedName>
</protein>
<dbReference type="InterPro" id="IPR036737">
    <property type="entry name" value="OmpA-like_sf"/>
</dbReference>
<dbReference type="PATRIC" id="fig|1235788.3.peg.3203"/>
<evidence type="ECO:0008006" key="3">
    <source>
        <dbReference type="Google" id="ProtNLM"/>
    </source>
</evidence>
<dbReference type="Gene3D" id="3.30.1330.60">
    <property type="entry name" value="OmpA-like domain"/>
    <property type="match status" value="1"/>
</dbReference>
<dbReference type="Proteomes" id="UP000014200">
    <property type="component" value="Unassembled WGS sequence"/>
</dbReference>
<dbReference type="InterPro" id="IPR021958">
    <property type="entry name" value="DUF3575"/>
</dbReference>
<name>R9I5J0_9BACT</name>
<dbReference type="SUPFAM" id="SSF103088">
    <property type="entry name" value="OmpA-like"/>
    <property type="match status" value="1"/>
</dbReference>
<comment type="caution">
    <text evidence="1">The sequence shown here is derived from an EMBL/GenBank/DDBJ whole genome shotgun (WGS) entry which is preliminary data.</text>
</comment>
<proteinExistence type="predicted"/>
<evidence type="ECO:0000313" key="2">
    <source>
        <dbReference type="Proteomes" id="UP000014200"/>
    </source>
</evidence>
<organism evidence="1 2">
    <name type="scientific">Phocaeicola sartorii</name>
    <dbReference type="NCBI Taxonomy" id="671267"/>
    <lineage>
        <taxon>Bacteria</taxon>
        <taxon>Pseudomonadati</taxon>
        <taxon>Bacteroidota</taxon>
        <taxon>Bacteroidia</taxon>
        <taxon>Bacteroidales</taxon>
        <taxon>Bacteroidaceae</taxon>
        <taxon>Phocaeicola</taxon>
    </lineage>
</organism>
<dbReference type="OrthoDB" id="1046564at2"/>
<dbReference type="RefSeq" id="WP_016277442.1">
    <property type="nucleotide sequence ID" value="NZ_JABVZU010000002.1"/>
</dbReference>
<gene>
    <name evidence="1" type="ORF">C802_03115</name>
</gene>
<dbReference type="EMBL" id="ASSP01000018">
    <property type="protein sequence ID" value="EOS11401.1"/>
    <property type="molecule type" value="Genomic_DNA"/>
</dbReference>
<evidence type="ECO:0000313" key="1">
    <source>
        <dbReference type="EMBL" id="EOS11401.1"/>
    </source>
</evidence>